<evidence type="ECO:0000256" key="6">
    <source>
        <dbReference type="ARBA" id="ARBA00039147"/>
    </source>
</evidence>
<evidence type="ECO:0000256" key="1">
    <source>
        <dbReference type="ARBA" id="ARBA00007358"/>
    </source>
</evidence>
<dbReference type="PANTHER" id="PTHR43616">
    <property type="entry name" value="GLYCEROL DEHYDROGENASE"/>
    <property type="match status" value="1"/>
</dbReference>
<keyword evidence="3 10" id="KW-0560">Oxidoreductase</keyword>
<dbReference type="InterPro" id="IPR001670">
    <property type="entry name" value="ADH_Fe/GldA"/>
</dbReference>
<comment type="caution">
    <text evidence="10">The sequence shown here is derived from an EMBL/GenBank/DDBJ whole genome shotgun (WGS) entry which is preliminary data.</text>
</comment>
<evidence type="ECO:0000256" key="5">
    <source>
        <dbReference type="ARBA" id="ARBA00037918"/>
    </source>
</evidence>
<keyword evidence="4" id="KW-0520">NAD</keyword>
<proteinExistence type="inferred from homology"/>
<dbReference type="NCBIfam" id="NF006941">
    <property type="entry name" value="PRK09423.1"/>
    <property type="match status" value="1"/>
</dbReference>
<dbReference type="PROSITE" id="PS00060">
    <property type="entry name" value="ADH_IRON_2"/>
    <property type="match status" value="1"/>
</dbReference>
<dbReference type="InterPro" id="IPR018211">
    <property type="entry name" value="ADH_Fe_CS"/>
</dbReference>
<dbReference type="EMBL" id="LNQR01000078">
    <property type="protein sequence ID" value="KWT83428.1"/>
    <property type="molecule type" value="Genomic_DNA"/>
</dbReference>
<name>A0ABR5SDP2_9BACT</name>
<evidence type="ECO:0000256" key="8">
    <source>
        <dbReference type="ARBA" id="ARBA00049006"/>
    </source>
</evidence>
<feature type="domain" description="Alcohol dehydrogenase iron-type/glycerol dehydrogenase GldA" evidence="9">
    <location>
        <begin position="8"/>
        <end position="154"/>
    </location>
</feature>
<organism evidence="10 11">
    <name type="scientific">Candidatus Magnetominusculus xianensis</name>
    <dbReference type="NCBI Taxonomy" id="1748249"/>
    <lineage>
        <taxon>Bacteria</taxon>
        <taxon>Pseudomonadati</taxon>
        <taxon>Nitrospirota</taxon>
        <taxon>Nitrospiria</taxon>
        <taxon>Nitrospirales</taxon>
        <taxon>Nitrospiraceae</taxon>
        <taxon>Candidatus Magnetominusculus</taxon>
    </lineage>
</organism>
<evidence type="ECO:0000313" key="11">
    <source>
        <dbReference type="Proteomes" id="UP000060487"/>
    </source>
</evidence>
<accession>A0ABR5SDP2</accession>
<evidence type="ECO:0000256" key="2">
    <source>
        <dbReference type="ARBA" id="ARBA00022723"/>
    </source>
</evidence>
<dbReference type="EC" id="1.1.1.6" evidence="6"/>
<protein>
    <recommendedName>
        <fullName evidence="7">Glycerol dehydrogenase</fullName>
        <ecNumber evidence="6">1.1.1.6</ecNumber>
    </recommendedName>
</protein>
<comment type="pathway">
    <text evidence="5">Polyol metabolism; glycerol fermentation; glycerone phosphate from glycerol (oxidative route): step 1/2.</text>
</comment>
<comment type="catalytic activity">
    <reaction evidence="8">
        <text>glycerol + NAD(+) = dihydroxyacetone + NADH + H(+)</text>
        <dbReference type="Rhea" id="RHEA:13769"/>
        <dbReference type="ChEBI" id="CHEBI:15378"/>
        <dbReference type="ChEBI" id="CHEBI:16016"/>
        <dbReference type="ChEBI" id="CHEBI:17754"/>
        <dbReference type="ChEBI" id="CHEBI:57540"/>
        <dbReference type="ChEBI" id="CHEBI:57945"/>
        <dbReference type="EC" id="1.1.1.6"/>
    </reaction>
</comment>
<evidence type="ECO:0000256" key="4">
    <source>
        <dbReference type="ARBA" id="ARBA00023027"/>
    </source>
</evidence>
<dbReference type="Gene3D" id="3.40.50.1970">
    <property type="match status" value="1"/>
</dbReference>
<comment type="similarity">
    <text evidence="1">Belongs to the iron-containing alcohol dehydrogenase family.</text>
</comment>
<dbReference type="Proteomes" id="UP000060487">
    <property type="component" value="Unassembled WGS sequence"/>
</dbReference>
<evidence type="ECO:0000256" key="7">
    <source>
        <dbReference type="ARBA" id="ARBA00040132"/>
    </source>
</evidence>
<evidence type="ECO:0000259" key="9">
    <source>
        <dbReference type="Pfam" id="PF00465"/>
    </source>
</evidence>
<evidence type="ECO:0000256" key="3">
    <source>
        <dbReference type="ARBA" id="ARBA00023002"/>
    </source>
</evidence>
<dbReference type="PIRSF" id="PIRSF000112">
    <property type="entry name" value="Glycerol_dehydrogenase"/>
    <property type="match status" value="1"/>
</dbReference>
<dbReference type="PROSITE" id="PS00913">
    <property type="entry name" value="ADH_IRON_1"/>
    <property type="match status" value="1"/>
</dbReference>
<dbReference type="Gene3D" id="1.20.1090.10">
    <property type="entry name" value="Dehydroquinate synthase-like - alpha domain"/>
    <property type="match status" value="1"/>
</dbReference>
<sequence>MSQIFLAPRRYVQGDGAVHEAGTHAARLGTKALLTGGKRALAACGQAIKSSLKEKNIDCCQELFNGECSDSEINRLAALAKKEGADFIIASGGGKVIDTGKVAANLLKVPVMVVPTIAATDAPCSAVAVVYTDEGVFQRYVVLPHNPDCVLADTRIIVNAPVETFVSGMGDALATFWEADTCARSCKPNVLTGGTPPTRCAVSLGRLCYDTLLEYGLQAKLAVENHCVTPAVEAIVEANTLLSGLGFESGGLAGAHSVHNGFTVLKSTHHKLHGQKVAFGTLTQLVMEGRSSDDIYEVLDFCLSVGLPVCLEDLGIYNPTPEEIRKVAEATTAQGETIHATWFEVTADKVESAIWTASAMAVDYRKKRFNK</sequence>
<dbReference type="PANTHER" id="PTHR43616:SF5">
    <property type="entry name" value="GLYCEROL DEHYDROGENASE 1"/>
    <property type="match status" value="1"/>
</dbReference>
<evidence type="ECO:0000313" key="10">
    <source>
        <dbReference type="EMBL" id="KWT83428.1"/>
    </source>
</evidence>
<dbReference type="SUPFAM" id="SSF56796">
    <property type="entry name" value="Dehydroquinate synthase-like"/>
    <property type="match status" value="1"/>
</dbReference>
<gene>
    <name evidence="10" type="primary">dhaD</name>
    <name evidence="10" type="ORF">ASN18_2244</name>
</gene>
<dbReference type="GO" id="GO:0008888">
    <property type="term" value="F:glycerol dehydrogenase (NAD+) activity"/>
    <property type="evidence" value="ECO:0007669"/>
    <property type="project" value="UniProtKB-EC"/>
</dbReference>
<keyword evidence="11" id="KW-1185">Reference proteome</keyword>
<dbReference type="RefSeq" id="WP_085052846.1">
    <property type="nucleotide sequence ID" value="NZ_LNQR01000078.1"/>
</dbReference>
<keyword evidence="2" id="KW-0479">Metal-binding</keyword>
<reference evidence="10 11" key="1">
    <citation type="submission" date="2015-11" db="EMBL/GenBank/DDBJ databases">
        <authorList>
            <person name="Lin W."/>
        </authorList>
    </citation>
    <scope>NUCLEOTIDE SEQUENCE [LARGE SCALE GENOMIC DNA]</scope>
    <source>
        <strain evidence="10 11">HCH-1</strain>
    </source>
</reference>
<dbReference type="InterPro" id="IPR016205">
    <property type="entry name" value="Glycerol_DH"/>
</dbReference>
<dbReference type="Pfam" id="PF00465">
    <property type="entry name" value="Fe-ADH"/>
    <property type="match status" value="1"/>
</dbReference>
<dbReference type="CDD" id="cd08170">
    <property type="entry name" value="GlyDH"/>
    <property type="match status" value="1"/>
</dbReference>